<dbReference type="Proteomes" id="UP000031737">
    <property type="component" value="Unassembled WGS sequence"/>
</dbReference>
<gene>
    <name evidence="2" type="ORF">TRSC58_07479</name>
</gene>
<feature type="transmembrane region" description="Helical" evidence="1">
    <location>
        <begin position="65"/>
        <end position="86"/>
    </location>
</feature>
<accession>A0A061IV75</accession>
<keyword evidence="1" id="KW-1133">Transmembrane helix</keyword>
<protein>
    <recommendedName>
        <fullName evidence="4">Transmembrane protein</fullName>
    </recommendedName>
</protein>
<comment type="caution">
    <text evidence="2">The sequence shown here is derived from an EMBL/GenBank/DDBJ whole genome shotgun (WGS) entry which is preliminary data.</text>
</comment>
<evidence type="ECO:0008006" key="4">
    <source>
        <dbReference type="Google" id="ProtNLM"/>
    </source>
</evidence>
<reference evidence="2 3" key="1">
    <citation type="submission" date="2013-07" db="EMBL/GenBank/DDBJ databases">
        <authorList>
            <person name="Stoco P.H."/>
            <person name="Wagner G."/>
            <person name="Gerber A."/>
            <person name="Zaha A."/>
            <person name="Thompson C."/>
            <person name="Bartholomeu D.C."/>
            <person name="Luckemeyer D.D."/>
            <person name="Bahia D."/>
            <person name="Loreto E."/>
            <person name="Prestes E.B."/>
            <person name="Lima F.M."/>
            <person name="Rodrigues-Luiz G."/>
            <person name="Vallejo G.A."/>
            <person name="Filho J.F."/>
            <person name="Monteiro K.M."/>
            <person name="Tyler K.M."/>
            <person name="de Almeida L.G."/>
            <person name="Ortiz M.F."/>
            <person name="Siervo M.A."/>
            <person name="de Moraes M.H."/>
            <person name="Cunha O.L."/>
            <person name="Mendonca-Neto R."/>
            <person name="Silva R."/>
            <person name="Teixeira S.M."/>
            <person name="Murta S.M."/>
            <person name="Sincero T.C."/>
            <person name="Mendes T.A."/>
            <person name="Urmenyi T.P."/>
            <person name="Silva V.G."/>
            <person name="da Rocha W.D."/>
            <person name="Andersson B."/>
            <person name="Romanha A.J."/>
            <person name="Steindel M."/>
            <person name="de Vasconcelos A.T."/>
            <person name="Grisard E.C."/>
        </authorList>
    </citation>
    <scope>NUCLEOTIDE SEQUENCE [LARGE SCALE GENOMIC DNA]</scope>
    <source>
        <strain evidence="2 3">SC58</strain>
    </source>
</reference>
<dbReference type="EMBL" id="AUPL01007808">
    <property type="protein sequence ID" value="ESL04952.1"/>
    <property type="molecule type" value="Genomic_DNA"/>
</dbReference>
<keyword evidence="1" id="KW-0472">Membrane</keyword>
<dbReference type="AlphaFoldDB" id="A0A061IV75"/>
<evidence type="ECO:0000313" key="2">
    <source>
        <dbReference type="EMBL" id="ESL04952.1"/>
    </source>
</evidence>
<evidence type="ECO:0000313" key="3">
    <source>
        <dbReference type="Proteomes" id="UP000031737"/>
    </source>
</evidence>
<evidence type="ECO:0000256" key="1">
    <source>
        <dbReference type="SAM" id="Phobius"/>
    </source>
</evidence>
<sequence length="88" mass="10083">MEEVGQAPLNPSTHTHVCKERDKGVGEFQGIKFFFFFAFPLSLSIPSLVSSPLTLRAARLFPEAFFLHVPLFFRFFSSFSSPIFCLRY</sequence>
<keyword evidence="1" id="KW-0812">Transmembrane</keyword>
<organism evidence="2 3">
    <name type="scientific">Trypanosoma rangeli SC58</name>
    <dbReference type="NCBI Taxonomy" id="429131"/>
    <lineage>
        <taxon>Eukaryota</taxon>
        <taxon>Discoba</taxon>
        <taxon>Euglenozoa</taxon>
        <taxon>Kinetoplastea</taxon>
        <taxon>Metakinetoplastina</taxon>
        <taxon>Trypanosomatida</taxon>
        <taxon>Trypanosomatidae</taxon>
        <taxon>Trypanosoma</taxon>
        <taxon>Herpetosoma</taxon>
    </lineage>
</organism>
<name>A0A061IV75_TRYRA</name>
<feature type="transmembrane region" description="Helical" evidence="1">
    <location>
        <begin position="33"/>
        <end position="53"/>
    </location>
</feature>
<proteinExistence type="predicted"/>
<dbReference type="VEuPathDB" id="TriTrypDB:TRSC58_07479"/>
<keyword evidence="3" id="KW-1185">Reference proteome</keyword>